<dbReference type="SUPFAM" id="SSF53697">
    <property type="entry name" value="SIS domain"/>
    <property type="match status" value="1"/>
</dbReference>
<comment type="catalytic activity">
    <reaction evidence="4">
        <text>D-galactosamine 6-phosphate + H2O = D-tagatopyranose 1-phosphate + NH4(+)</text>
        <dbReference type="Rhea" id="RHEA:47680"/>
        <dbReference type="ChEBI" id="CHEBI:15377"/>
        <dbReference type="ChEBI" id="CHEBI:28938"/>
        <dbReference type="ChEBI" id="CHEBI:71674"/>
        <dbReference type="ChEBI" id="CHEBI:138150"/>
    </reaction>
</comment>
<reference evidence="6" key="2">
    <citation type="submission" date="2020-08" db="EMBL/GenBank/DDBJ databases">
        <authorList>
            <person name="Lai Q."/>
        </authorList>
    </citation>
    <scope>NUCLEOTIDE SEQUENCE</scope>
    <source>
        <strain evidence="6">S27-2</strain>
    </source>
</reference>
<dbReference type="Gene3D" id="3.40.50.10490">
    <property type="entry name" value="Glucose-6-phosphate isomerase like protein, domain 1"/>
    <property type="match status" value="2"/>
</dbReference>
<dbReference type="GO" id="GO:1901135">
    <property type="term" value="P:carbohydrate derivative metabolic process"/>
    <property type="evidence" value="ECO:0007669"/>
    <property type="project" value="InterPro"/>
</dbReference>
<dbReference type="PROSITE" id="PS51464">
    <property type="entry name" value="SIS"/>
    <property type="match status" value="2"/>
</dbReference>
<dbReference type="InterPro" id="IPR046348">
    <property type="entry name" value="SIS_dom_sf"/>
</dbReference>
<dbReference type="PANTHER" id="PTHR32502">
    <property type="entry name" value="N-ACETYLGALACTOSAMINE PERMEASE II COMPONENT-RELATED"/>
    <property type="match status" value="1"/>
</dbReference>
<dbReference type="GO" id="GO:0097367">
    <property type="term" value="F:carbohydrate derivative binding"/>
    <property type="evidence" value="ECO:0007669"/>
    <property type="project" value="InterPro"/>
</dbReference>
<dbReference type="GO" id="GO:0016787">
    <property type="term" value="F:hydrolase activity"/>
    <property type="evidence" value="ECO:0007669"/>
    <property type="project" value="UniProtKB-KW"/>
</dbReference>
<comment type="caution">
    <text evidence="6">The sequence shown here is derived from an EMBL/GenBank/DDBJ whole genome shotgun (WGS) entry which is preliminary data.</text>
</comment>
<evidence type="ECO:0000313" key="6">
    <source>
        <dbReference type="EMBL" id="MBC3766528.1"/>
    </source>
</evidence>
<evidence type="ECO:0000313" key="7">
    <source>
        <dbReference type="Proteomes" id="UP000601768"/>
    </source>
</evidence>
<keyword evidence="3" id="KW-0378">Hydrolase</keyword>
<dbReference type="AlphaFoldDB" id="A0A8J6IW89"/>
<dbReference type="InterPro" id="IPR035464">
    <property type="entry name" value="SIS_AgaS"/>
</dbReference>
<name>A0A8J6IW89_9ALTE</name>
<keyword evidence="7" id="KW-1185">Reference proteome</keyword>
<accession>A0A8J6IW89</accession>
<evidence type="ECO:0000256" key="1">
    <source>
        <dbReference type="ARBA" id="ARBA00007748"/>
    </source>
</evidence>
<reference evidence="6" key="1">
    <citation type="journal article" date="2018" name="Int. J. Syst. Evol. Microbiol.">
        <title>Neptunicella marina gen. nov., sp. nov., isolated from surface seawater.</title>
        <authorList>
            <person name="Liu X."/>
            <person name="Lai Q."/>
            <person name="Du Y."/>
            <person name="Zhang X."/>
            <person name="Liu Z."/>
            <person name="Sun F."/>
            <person name="Shao Z."/>
        </authorList>
    </citation>
    <scope>NUCLEOTIDE SEQUENCE</scope>
    <source>
        <strain evidence="6">S27-2</strain>
    </source>
</reference>
<evidence type="ECO:0000256" key="4">
    <source>
        <dbReference type="ARBA" id="ARBA00029292"/>
    </source>
</evidence>
<dbReference type="Proteomes" id="UP000601768">
    <property type="component" value="Unassembled WGS sequence"/>
</dbReference>
<dbReference type="InterPro" id="IPR035466">
    <property type="entry name" value="GlmS/AgaS_SIS"/>
</dbReference>
<dbReference type="CDD" id="cd05008">
    <property type="entry name" value="SIS_GlmS_GlmD_1"/>
    <property type="match status" value="1"/>
</dbReference>
<proteinExistence type="inferred from homology"/>
<keyword evidence="2" id="KW-0677">Repeat</keyword>
<dbReference type="GO" id="GO:0009401">
    <property type="term" value="P:phosphoenolpyruvate-dependent sugar phosphotransferase system"/>
    <property type="evidence" value="ECO:0007669"/>
    <property type="project" value="TreeGrafter"/>
</dbReference>
<evidence type="ECO:0000256" key="3">
    <source>
        <dbReference type="ARBA" id="ARBA00022801"/>
    </source>
</evidence>
<dbReference type="PANTHER" id="PTHR32502:SF3">
    <property type="entry name" value="D-GALACTOSAMINE-6-PHOSPHATE DEAMINASE AGAS-RELATED"/>
    <property type="match status" value="1"/>
</dbReference>
<gene>
    <name evidence="6" type="ORF">H8B19_11630</name>
</gene>
<feature type="domain" description="SIS" evidence="5">
    <location>
        <begin position="48"/>
        <end position="199"/>
    </location>
</feature>
<dbReference type="InterPro" id="IPR001347">
    <property type="entry name" value="SIS_dom"/>
</dbReference>
<dbReference type="CDD" id="cd05010">
    <property type="entry name" value="SIS_AgaS_like"/>
    <property type="match status" value="1"/>
</dbReference>
<sequence>MTYLTYSDTQLEQLDGYWTAREISQQPASWLTAVQNLEQMQAELDEFLKPILSTPNMRIIFTGAGTSAFAGQCVAPLVMKHHNIRAEAIATTDLVSNPHEYFQTDVPTLLVSFARSGNSPESVAAVKIAEQLVTDCYQLALTCNEEGLLAKHCNGNKRKTVLMPTETNDRSFAMTSSFSCMLLSALYLFCPAENFKTQLQQCIDATSSLFNTQVDKLNNLSKQQFKRVVYLGSGIFKGLAQESALKLLELTDGKTLAAFDSPLGFRHGPKTMVDNQTLVVVFIANDSYTRKYDVDLLLELNSDAEAGHVLAITTSTDDIPNLPDSISMVELSQQSDSLLLLPYIACAQMYSFFSAINVGNTPDNPSASGTVNRVVQGVNIHPLK</sequence>
<organism evidence="6 7">
    <name type="scientific">Neptunicella marina</name>
    <dbReference type="NCBI Taxonomy" id="2125989"/>
    <lineage>
        <taxon>Bacteria</taxon>
        <taxon>Pseudomonadati</taxon>
        <taxon>Pseudomonadota</taxon>
        <taxon>Gammaproteobacteria</taxon>
        <taxon>Alteromonadales</taxon>
        <taxon>Alteromonadaceae</taxon>
        <taxon>Neptunicella</taxon>
    </lineage>
</organism>
<feature type="domain" description="SIS" evidence="5">
    <location>
        <begin position="217"/>
        <end position="365"/>
    </location>
</feature>
<comment type="similarity">
    <text evidence="1">Belongs to the SIS family. AgaS subfamily.</text>
</comment>
<dbReference type="InterPro" id="IPR050303">
    <property type="entry name" value="GatZ_KbaZ_carbometab"/>
</dbReference>
<evidence type="ECO:0000256" key="2">
    <source>
        <dbReference type="ARBA" id="ARBA00022737"/>
    </source>
</evidence>
<evidence type="ECO:0000259" key="5">
    <source>
        <dbReference type="PROSITE" id="PS51464"/>
    </source>
</evidence>
<dbReference type="EMBL" id="JACNEP010000008">
    <property type="protein sequence ID" value="MBC3766528.1"/>
    <property type="molecule type" value="Genomic_DNA"/>
</dbReference>
<dbReference type="RefSeq" id="WP_186507058.1">
    <property type="nucleotide sequence ID" value="NZ_JACNEP010000008.1"/>
</dbReference>
<protein>
    <submittedName>
        <fullName evidence="6">SIS domain-containing protein</fullName>
    </submittedName>
</protein>
<dbReference type="Pfam" id="PF01380">
    <property type="entry name" value="SIS"/>
    <property type="match status" value="2"/>
</dbReference>
<dbReference type="GO" id="GO:0005886">
    <property type="term" value="C:plasma membrane"/>
    <property type="evidence" value="ECO:0007669"/>
    <property type="project" value="TreeGrafter"/>
</dbReference>